<gene>
    <name evidence="10" type="ORF">COO09_19595</name>
</gene>
<evidence type="ECO:0000256" key="4">
    <source>
        <dbReference type="ARBA" id="ARBA00022827"/>
    </source>
</evidence>
<reference evidence="10 11" key="1">
    <citation type="submission" date="2017-09" db="EMBL/GenBank/DDBJ databases">
        <title>The Catabolism of 3,6-Dichlorosalicylic acid is Initiated by the Cytochrome P450 Monooxygenase DsmABC in Rhizorhabdus dicambivorans Ndbn-20.</title>
        <authorList>
            <person name="Na L."/>
        </authorList>
    </citation>
    <scope>NUCLEOTIDE SEQUENCE [LARGE SCALE GENOMIC DNA]</scope>
    <source>
        <strain evidence="10 11">Ndbn-20m</strain>
    </source>
</reference>
<dbReference type="EMBL" id="NWUF01000026">
    <property type="protein sequence ID" value="PCE40532.1"/>
    <property type="molecule type" value="Genomic_DNA"/>
</dbReference>
<dbReference type="PANTHER" id="PTHR43292:SF3">
    <property type="entry name" value="ACYL-COA DEHYDROGENASE FADE29"/>
    <property type="match status" value="1"/>
</dbReference>
<dbReference type="InterPro" id="IPR037069">
    <property type="entry name" value="AcylCoA_DH/ox_N_sf"/>
</dbReference>
<dbReference type="OrthoDB" id="9780544at2"/>
<dbReference type="InterPro" id="IPR046373">
    <property type="entry name" value="Acyl-CoA_Oxase/DH_mid-dom_sf"/>
</dbReference>
<dbReference type="InterPro" id="IPR013786">
    <property type="entry name" value="AcylCoA_DH/ox_N"/>
</dbReference>
<dbReference type="KEGG" id="rdi:CMV14_07400"/>
<dbReference type="Pfam" id="PF02770">
    <property type="entry name" value="Acyl-CoA_dh_M"/>
    <property type="match status" value="1"/>
</dbReference>
<evidence type="ECO:0000256" key="2">
    <source>
        <dbReference type="ARBA" id="ARBA00009347"/>
    </source>
</evidence>
<dbReference type="InterPro" id="IPR009075">
    <property type="entry name" value="AcylCo_DH/oxidase_C"/>
</dbReference>
<feature type="domain" description="Acyl-CoA dehydrogenase/oxidase N-terminal" evidence="9">
    <location>
        <begin position="6"/>
        <end position="119"/>
    </location>
</feature>
<dbReference type="PANTHER" id="PTHR43292">
    <property type="entry name" value="ACYL-COA DEHYDROGENASE"/>
    <property type="match status" value="1"/>
</dbReference>
<evidence type="ECO:0000256" key="5">
    <source>
        <dbReference type="ARBA" id="ARBA00023002"/>
    </source>
</evidence>
<keyword evidence="11" id="KW-1185">Reference proteome</keyword>
<dbReference type="Pfam" id="PF00441">
    <property type="entry name" value="Acyl-CoA_dh_1"/>
    <property type="match status" value="1"/>
</dbReference>
<evidence type="ECO:0000256" key="6">
    <source>
        <dbReference type="RuleBase" id="RU362125"/>
    </source>
</evidence>
<dbReference type="InterPro" id="IPR036250">
    <property type="entry name" value="AcylCo_DH-like_C"/>
</dbReference>
<dbReference type="GO" id="GO:0050660">
    <property type="term" value="F:flavin adenine dinucleotide binding"/>
    <property type="evidence" value="ECO:0007669"/>
    <property type="project" value="InterPro"/>
</dbReference>
<keyword evidence="4 6" id="KW-0274">FAD</keyword>
<dbReference type="GO" id="GO:0016627">
    <property type="term" value="F:oxidoreductase activity, acting on the CH-CH group of donors"/>
    <property type="evidence" value="ECO:0007669"/>
    <property type="project" value="InterPro"/>
</dbReference>
<dbReference type="Gene3D" id="1.20.140.10">
    <property type="entry name" value="Butyryl-CoA Dehydrogenase, subunit A, domain 3"/>
    <property type="match status" value="1"/>
</dbReference>
<dbReference type="InterPro" id="IPR052161">
    <property type="entry name" value="Mycobact_Acyl-CoA_DH"/>
</dbReference>
<dbReference type="SUPFAM" id="SSF56645">
    <property type="entry name" value="Acyl-CoA dehydrogenase NM domain-like"/>
    <property type="match status" value="1"/>
</dbReference>
<dbReference type="Gene3D" id="2.40.110.10">
    <property type="entry name" value="Butyryl-CoA Dehydrogenase, subunit A, domain 2"/>
    <property type="match status" value="1"/>
</dbReference>
<dbReference type="InterPro" id="IPR009100">
    <property type="entry name" value="AcylCoA_DH/oxidase_NM_dom_sf"/>
</dbReference>
<evidence type="ECO:0000259" key="7">
    <source>
        <dbReference type="Pfam" id="PF00441"/>
    </source>
</evidence>
<comment type="similarity">
    <text evidence="2 6">Belongs to the acyl-CoA dehydrogenase family.</text>
</comment>
<dbReference type="Proteomes" id="UP000218934">
    <property type="component" value="Unassembled WGS sequence"/>
</dbReference>
<evidence type="ECO:0000313" key="10">
    <source>
        <dbReference type="EMBL" id="PCE40532.1"/>
    </source>
</evidence>
<proteinExistence type="inferred from homology"/>
<dbReference type="GO" id="GO:0005886">
    <property type="term" value="C:plasma membrane"/>
    <property type="evidence" value="ECO:0007669"/>
    <property type="project" value="TreeGrafter"/>
</dbReference>
<dbReference type="AlphaFoldDB" id="A0A2A4FS70"/>
<evidence type="ECO:0000256" key="3">
    <source>
        <dbReference type="ARBA" id="ARBA00022630"/>
    </source>
</evidence>
<comment type="cofactor">
    <cofactor evidence="1 6">
        <name>FAD</name>
        <dbReference type="ChEBI" id="CHEBI:57692"/>
    </cofactor>
</comment>
<protein>
    <submittedName>
        <fullName evidence="10">Acyl-CoA dehydrogenase</fullName>
    </submittedName>
</protein>
<name>A0A2A4FS70_9SPHN</name>
<evidence type="ECO:0000313" key="11">
    <source>
        <dbReference type="Proteomes" id="UP000218934"/>
    </source>
</evidence>
<dbReference type="SUPFAM" id="SSF47203">
    <property type="entry name" value="Acyl-CoA dehydrogenase C-terminal domain-like"/>
    <property type="match status" value="1"/>
</dbReference>
<dbReference type="InterPro" id="IPR006091">
    <property type="entry name" value="Acyl-CoA_Oxase/DH_mid-dom"/>
</dbReference>
<dbReference type="Pfam" id="PF02771">
    <property type="entry name" value="Acyl-CoA_dh_N"/>
    <property type="match status" value="1"/>
</dbReference>
<comment type="caution">
    <text evidence="10">The sequence shown here is derived from an EMBL/GenBank/DDBJ whole genome shotgun (WGS) entry which is preliminary data.</text>
</comment>
<evidence type="ECO:0000259" key="9">
    <source>
        <dbReference type="Pfam" id="PF02771"/>
    </source>
</evidence>
<evidence type="ECO:0000259" key="8">
    <source>
        <dbReference type="Pfam" id="PF02770"/>
    </source>
</evidence>
<accession>A0A2A4FS70</accession>
<sequence length="390" mass="42816">MDLVYTPEQIEFRRKARDWLKENVPGTRPSSREEAAAYDKAWQRRLHDGGWAGLNWPKEYGGAALTGIQSLIWFEECERANAPAYGLMSIAQTHAGPTLIARASEDLKAFHLPRILRGESLWCQGFSEPGAGSDLASLKTKGVIDGDHIVVTGQKIWTTGASTADYQELLVRTDPDSERHRGLTWIICDMRSPGITIRPIETMMGESAINEVFYDEVRIPISNVVGDINGGWSVAMSTLAFERGTTFLRDQISLSAKVERAIDLARRTPLADGRFAIEDSAIAEKLAELKAEGLGHRAMAVANVSNVDRTGSPGPEGSMVKLLVGGTYKALGEVVTEILGLGMLDYDHSRASNPWAYDFMNSWVVTIAGGTSEIQKEIIADRVLELPRAR</sequence>
<feature type="domain" description="Acyl-CoA dehydrogenase/oxidase C-terminal" evidence="7">
    <location>
        <begin position="229"/>
        <end position="384"/>
    </location>
</feature>
<feature type="domain" description="Acyl-CoA oxidase/dehydrogenase middle" evidence="8">
    <location>
        <begin position="123"/>
        <end position="212"/>
    </location>
</feature>
<keyword evidence="5 6" id="KW-0560">Oxidoreductase</keyword>
<dbReference type="FunFam" id="2.40.110.10:FF:000011">
    <property type="entry name" value="Acyl-CoA dehydrogenase FadE34"/>
    <property type="match status" value="1"/>
</dbReference>
<organism evidence="10 11">
    <name type="scientific">Rhizorhabdus dicambivorans</name>
    <dbReference type="NCBI Taxonomy" id="1850238"/>
    <lineage>
        <taxon>Bacteria</taxon>
        <taxon>Pseudomonadati</taxon>
        <taxon>Pseudomonadota</taxon>
        <taxon>Alphaproteobacteria</taxon>
        <taxon>Sphingomonadales</taxon>
        <taxon>Sphingomonadaceae</taxon>
        <taxon>Rhizorhabdus</taxon>
    </lineage>
</organism>
<evidence type="ECO:0000256" key="1">
    <source>
        <dbReference type="ARBA" id="ARBA00001974"/>
    </source>
</evidence>
<dbReference type="RefSeq" id="WP_066967423.1">
    <property type="nucleotide sequence ID" value="NZ_CP023449.1"/>
</dbReference>
<dbReference type="Gene3D" id="1.10.540.10">
    <property type="entry name" value="Acyl-CoA dehydrogenase/oxidase, N-terminal domain"/>
    <property type="match status" value="1"/>
</dbReference>
<keyword evidence="3 6" id="KW-0285">Flavoprotein</keyword>